<accession>A0A9P5ZL10</accession>
<dbReference type="OrthoDB" id="2804425at2759"/>
<sequence length="278" mass="30615">MFDYLEGLRSRLLATRTYIGSENALTDSAWSYLEYGNTWMRSIDGEIVEGSLMIVGTVASEGSDLGVMGTYDFERNNLGLATWHFLLEQPSATCFSSDFARAVFKLDLLQGLISKSGVNKGVVRRRAGSSVVAFGSPLFVKKGSTSVEECDEVWPVPYASHTRFRAMLDGYVFKPLRVTNRVGVPIPAKDWAAQLPGALVEVTFSLHHSYSAKEKSDDYAAWAKAVRVIKAAPEKAVQRTEDQKHEGEPCFTGVGPLDEWLFTPGKRMKGRLSSEGVA</sequence>
<name>A0A9P5ZL10_PLEER</name>
<protein>
    <submittedName>
        <fullName evidence="1">Uncharacterized protein</fullName>
    </submittedName>
</protein>
<organism evidence="1 2">
    <name type="scientific">Pleurotus eryngii</name>
    <name type="common">Boletus of the steppes</name>
    <dbReference type="NCBI Taxonomy" id="5323"/>
    <lineage>
        <taxon>Eukaryota</taxon>
        <taxon>Fungi</taxon>
        <taxon>Dikarya</taxon>
        <taxon>Basidiomycota</taxon>
        <taxon>Agaricomycotina</taxon>
        <taxon>Agaricomycetes</taxon>
        <taxon>Agaricomycetidae</taxon>
        <taxon>Agaricales</taxon>
        <taxon>Pleurotineae</taxon>
        <taxon>Pleurotaceae</taxon>
        <taxon>Pleurotus</taxon>
    </lineage>
</organism>
<keyword evidence="2" id="KW-1185">Reference proteome</keyword>
<evidence type="ECO:0000313" key="2">
    <source>
        <dbReference type="Proteomes" id="UP000807025"/>
    </source>
</evidence>
<dbReference type="AlphaFoldDB" id="A0A9P5ZL10"/>
<evidence type="ECO:0000313" key="1">
    <source>
        <dbReference type="EMBL" id="KAF9489724.1"/>
    </source>
</evidence>
<dbReference type="Proteomes" id="UP000807025">
    <property type="component" value="Unassembled WGS sequence"/>
</dbReference>
<gene>
    <name evidence="1" type="ORF">BDN71DRAFT_1511874</name>
</gene>
<proteinExistence type="predicted"/>
<reference evidence="1" key="1">
    <citation type="submission" date="2020-11" db="EMBL/GenBank/DDBJ databases">
        <authorList>
            <consortium name="DOE Joint Genome Institute"/>
            <person name="Ahrendt S."/>
            <person name="Riley R."/>
            <person name="Andreopoulos W."/>
            <person name="Labutti K."/>
            <person name="Pangilinan J."/>
            <person name="Ruiz-Duenas F.J."/>
            <person name="Barrasa J.M."/>
            <person name="Sanchez-Garcia M."/>
            <person name="Camarero S."/>
            <person name="Miyauchi S."/>
            <person name="Serrano A."/>
            <person name="Linde D."/>
            <person name="Babiker R."/>
            <person name="Drula E."/>
            <person name="Ayuso-Fernandez I."/>
            <person name="Pacheco R."/>
            <person name="Padilla G."/>
            <person name="Ferreira P."/>
            <person name="Barriuso J."/>
            <person name="Kellner H."/>
            <person name="Castanera R."/>
            <person name="Alfaro M."/>
            <person name="Ramirez L."/>
            <person name="Pisabarro A.G."/>
            <person name="Kuo A."/>
            <person name="Tritt A."/>
            <person name="Lipzen A."/>
            <person name="He G."/>
            <person name="Yan M."/>
            <person name="Ng V."/>
            <person name="Cullen D."/>
            <person name="Martin F."/>
            <person name="Rosso M.-N."/>
            <person name="Henrissat B."/>
            <person name="Hibbett D."/>
            <person name="Martinez A.T."/>
            <person name="Grigoriev I.V."/>
        </authorList>
    </citation>
    <scope>NUCLEOTIDE SEQUENCE</scope>
    <source>
        <strain evidence="1">ATCC 90797</strain>
    </source>
</reference>
<dbReference type="EMBL" id="MU154662">
    <property type="protein sequence ID" value="KAF9489724.1"/>
    <property type="molecule type" value="Genomic_DNA"/>
</dbReference>
<comment type="caution">
    <text evidence="1">The sequence shown here is derived from an EMBL/GenBank/DDBJ whole genome shotgun (WGS) entry which is preliminary data.</text>
</comment>